<comment type="caution">
    <text evidence="1">The sequence shown here is derived from an EMBL/GenBank/DDBJ whole genome shotgun (WGS) entry which is preliminary data.</text>
</comment>
<sequence>MDTMLYADEMRFYEVAIHNQLFSAWPTTFTIQQGIIYGKDQSTPDDLKRDGVFDMDKDRSARYQSGAIRGIDFHGHGLGYYYKARYPTEAWVE</sequence>
<dbReference type="EMBL" id="JAZAVK010000073">
    <property type="protein sequence ID" value="KAK7425952.1"/>
    <property type="molecule type" value="Genomic_DNA"/>
</dbReference>
<keyword evidence="2" id="KW-1185">Reference proteome</keyword>
<evidence type="ECO:0000313" key="2">
    <source>
        <dbReference type="Proteomes" id="UP001498421"/>
    </source>
</evidence>
<dbReference type="Proteomes" id="UP001498421">
    <property type="component" value="Unassembled WGS sequence"/>
</dbReference>
<protein>
    <submittedName>
        <fullName evidence="1">Uncharacterized protein</fullName>
    </submittedName>
</protein>
<accession>A0ABR1HXK7</accession>
<organism evidence="1 2">
    <name type="scientific">Neonectria magnoliae</name>
    <dbReference type="NCBI Taxonomy" id="2732573"/>
    <lineage>
        <taxon>Eukaryota</taxon>
        <taxon>Fungi</taxon>
        <taxon>Dikarya</taxon>
        <taxon>Ascomycota</taxon>
        <taxon>Pezizomycotina</taxon>
        <taxon>Sordariomycetes</taxon>
        <taxon>Hypocreomycetidae</taxon>
        <taxon>Hypocreales</taxon>
        <taxon>Nectriaceae</taxon>
        <taxon>Neonectria</taxon>
    </lineage>
</organism>
<gene>
    <name evidence="1" type="ORF">QQZ08_007534</name>
</gene>
<evidence type="ECO:0000313" key="1">
    <source>
        <dbReference type="EMBL" id="KAK7425952.1"/>
    </source>
</evidence>
<proteinExistence type="predicted"/>
<reference evidence="1 2" key="1">
    <citation type="journal article" date="2025" name="Microbiol. Resour. Announc.">
        <title>Draft genome sequences for Neonectria magnoliae and Neonectria punicea, canker pathogens of Liriodendron tulipifera and Acer saccharum in West Virginia.</title>
        <authorList>
            <person name="Petronek H.M."/>
            <person name="Kasson M.T."/>
            <person name="Metheny A.M."/>
            <person name="Stauder C.M."/>
            <person name="Lovett B."/>
            <person name="Lynch S.C."/>
            <person name="Garnas J.R."/>
            <person name="Kasson L.R."/>
            <person name="Stajich J.E."/>
        </authorList>
    </citation>
    <scope>NUCLEOTIDE SEQUENCE [LARGE SCALE GENOMIC DNA]</scope>
    <source>
        <strain evidence="1 2">NRRL 64651</strain>
    </source>
</reference>
<name>A0ABR1HXK7_9HYPO</name>